<keyword evidence="6" id="KW-0694">RNA-binding</keyword>
<reference evidence="7 8" key="1">
    <citation type="submission" date="2020-05" db="EMBL/GenBank/DDBJ databases">
        <title>Mucilaginibacter mali sp. nov.</title>
        <authorList>
            <person name="Kim H.S."/>
            <person name="Lee K.C."/>
            <person name="Suh M.K."/>
            <person name="Kim J.-S."/>
            <person name="Han K.-I."/>
            <person name="Eom M.K."/>
            <person name="Shin Y.K."/>
            <person name="Lee J.-S."/>
        </authorList>
    </citation>
    <scope>NUCLEOTIDE SEQUENCE [LARGE SCALE GENOMIC DNA]</scope>
    <source>
        <strain evidence="7 8">G2-14</strain>
    </source>
</reference>
<dbReference type="InterPro" id="IPR020539">
    <property type="entry name" value="RNase_P_CS"/>
</dbReference>
<evidence type="ECO:0000256" key="3">
    <source>
        <dbReference type="ARBA" id="ARBA00022722"/>
    </source>
</evidence>
<evidence type="ECO:0000256" key="1">
    <source>
        <dbReference type="ARBA" id="ARBA00002663"/>
    </source>
</evidence>
<evidence type="ECO:0000313" key="7">
    <source>
        <dbReference type="EMBL" id="QKJ31203.1"/>
    </source>
</evidence>
<keyword evidence="8" id="KW-1185">Reference proteome</keyword>
<organism evidence="7 8">
    <name type="scientific">Mucilaginibacter mali</name>
    <dbReference type="NCBI Taxonomy" id="2740462"/>
    <lineage>
        <taxon>Bacteria</taxon>
        <taxon>Pseudomonadati</taxon>
        <taxon>Bacteroidota</taxon>
        <taxon>Sphingobacteriia</taxon>
        <taxon>Sphingobacteriales</taxon>
        <taxon>Sphingobacteriaceae</taxon>
        <taxon>Mucilaginibacter</taxon>
    </lineage>
</organism>
<dbReference type="InterPro" id="IPR000100">
    <property type="entry name" value="RNase_P"/>
</dbReference>
<dbReference type="AlphaFoldDB" id="A0A7D4PVP5"/>
<keyword evidence="5" id="KW-0378">Hydrolase</keyword>
<dbReference type="InterPro" id="IPR014721">
    <property type="entry name" value="Ribsml_uS5_D2-typ_fold_subgr"/>
</dbReference>
<dbReference type="Pfam" id="PF00825">
    <property type="entry name" value="Ribonuclease_P"/>
    <property type="match status" value="1"/>
</dbReference>
<evidence type="ECO:0000256" key="5">
    <source>
        <dbReference type="ARBA" id="ARBA00022801"/>
    </source>
</evidence>
<dbReference type="RefSeq" id="WP_173415869.1">
    <property type="nucleotide sequence ID" value="NZ_CP054139.1"/>
</dbReference>
<dbReference type="KEGG" id="mmab:HQ865_16050"/>
<dbReference type="GO" id="GO:0000049">
    <property type="term" value="F:tRNA binding"/>
    <property type="evidence" value="ECO:0007669"/>
    <property type="project" value="InterPro"/>
</dbReference>
<keyword evidence="2" id="KW-0819">tRNA processing</keyword>
<protein>
    <submittedName>
        <fullName evidence="7">Ribonuclease P protein component</fullName>
    </submittedName>
</protein>
<dbReference type="GO" id="GO:0004526">
    <property type="term" value="F:ribonuclease P activity"/>
    <property type="evidence" value="ECO:0007669"/>
    <property type="project" value="InterPro"/>
</dbReference>
<dbReference type="InterPro" id="IPR020568">
    <property type="entry name" value="Ribosomal_Su5_D2-typ_SF"/>
</dbReference>
<name>A0A7D4PVP5_9SPHI</name>
<dbReference type="SUPFAM" id="SSF54211">
    <property type="entry name" value="Ribosomal protein S5 domain 2-like"/>
    <property type="match status" value="1"/>
</dbReference>
<dbReference type="Proteomes" id="UP000505355">
    <property type="component" value="Chromosome"/>
</dbReference>
<evidence type="ECO:0000313" key="8">
    <source>
        <dbReference type="Proteomes" id="UP000505355"/>
    </source>
</evidence>
<comment type="function">
    <text evidence="1">RNaseP catalyzes the removal of the 5'-leader sequence from pre-tRNA to produce the mature 5'-terminus. It can also cleave other RNA substrates such as 4.5S RNA. The protein component plays an auxiliary but essential role in vivo by binding to the 5'-leader sequence and broadening the substrate specificity of the ribozyme.</text>
</comment>
<evidence type="ECO:0000256" key="4">
    <source>
        <dbReference type="ARBA" id="ARBA00022759"/>
    </source>
</evidence>
<gene>
    <name evidence="7" type="ORF">HQ865_16050</name>
</gene>
<keyword evidence="4" id="KW-0255">Endonuclease</keyword>
<keyword evidence="3" id="KW-0540">Nuclease</keyword>
<dbReference type="EMBL" id="CP054139">
    <property type="protein sequence ID" value="QKJ31203.1"/>
    <property type="molecule type" value="Genomic_DNA"/>
</dbReference>
<dbReference type="GO" id="GO:0008033">
    <property type="term" value="P:tRNA processing"/>
    <property type="evidence" value="ECO:0007669"/>
    <property type="project" value="UniProtKB-KW"/>
</dbReference>
<dbReference type="Gene3D" id="3.30.230.10">
    <property type="match status" value="1"/>
</dbReference>
<evidence type="ECO:0000256" key="2">
    <source>
        <dbReference type="ARBA" id="ARBA00022694"/>
    </source>
</evidence>
<dbReference type="PROSITE" id="PS00648">
    <property type="entry name" value="RIBONUCLEASE_P"/>
    <property type="match status" value="1"/>
</dbReference>
<evidence type="ECO:0000256" key="6">
    <source>
        <dbReference type="ARBA" id="ARBA00022884"/>
    </source>
</evidence>
<accession>A0A7D4PVP5</accession>
<sequence>MRNHISGQLAMKYTFTKEERLCNKRLIDGLFHNGSSFLCYPYKVSWMPVPAGKVPAQVVFAVPKKRYKHAVDRNLLKRRTREAYRLHKQQFLYDFLMENDKHIALSLVYVGTEIAAYDFIEKKMLKLFVQLCQQIAK</sequence>
<proteinExistence type="predicted"/>